<evidence type="ECO:0000313" key="7">
    <source>
        <dbReference type="Proteomes" id="UP001217500"/>
    </source>
</evidence>
<evidence type="ECO:0000259" key="4">
    <source>
        <dbReference type="PROSITE" id="PS50042"/>
    </source>
</evidence>
<proteinExistence type="predicted"/>
<keyword evidence="2" id="KW-0238">DNA-binding</keyword>
<dbReference type="InterPro" id="IPR036388">
    <property type="entry name" value="WH-like_DNA-bd_sf"/>
</dbReference>
<dbReference type="InterPro" id="IPR018335">
    <property type="entry name" value="Tscrpt_reg_HTH_Crp-type_CS"/>
</dbReference>
<dbReference type="Gene3D" id="1.10.10.10">
    <property type="entry name" value="Winged helix-like DNA-binding domain superfamily/Winged helix DNA-binding domain"/>
    <property type="match status" value="1"/>
</dbReference>
<keyword evidence="3" id="KW-0804">Transcription</keyword>
<dbReference type="RefSeq" id="WP_289501917.1">
    <property type="nucleotide sequence ID" value="NZ_CP116805.1"/>
</dbReference>
<sequence>MPALNAISTSLKVSKGETLFLEGDDARHAFNVVNGHLRLARVGIDGRRQVMGFVSTGDFVGHTRKEAYTISAEALTDVTVCRFDRGAFEDLLVRFPMFEREFHKLTAGMLDDMQDQLFTLGRKNALERVASFLLAFVERQEEIQCSGHELWLPMTRADIADFLGLTLETVSRAFSRLKNDGILEIEQAHTIRILDREGLTDLASGDAETV</sequence>
<dbReference type="SMART" id="SM00100">
    <property type="entry name" value="cNMP"/>
    <property type="match status" value="1"/>
</dbReference>
<evidence type="ECO:0000313" key="6">
    <source>
        <dbReference type="EMBL" id="WCL52627.1"/>
    </source>
</evidence>
<gene>
    <name evidence="6" type="ORF">PH603_08755</name>
</gene>
<dbReference type="SMART" id="SM00419">
    <property type="entry name" value="HTH_CRP"/>
    <property type="match status" value="1"/>
</dbReference>
<dbReference type="Pfam" id="PF00027">
    <property type="entry name" value="cNMP_binding"/>
    <property type="match status" value="1"/>
</dbReference>
<dbReference type="PRINTS" id="PR00034">
    <property type="entry name" value="HTHCRP"/>
</dbReference>
<keyword evidence="1" id="KW-0805">Transcription regulation</keyword>
<dbReference type="SUPFAM" id="SSF51206">
    <property type="entry name" value="cAMP-binding domain-like"/>
    <property type="match status" value="1"/>
</dbReference>
<dbReference type="InterPro" id="IPR036390">
    <property type="entry name" value="WH_DNA-bd_sf"/>
</dbReference>
<dbReference type="GO" id="GO:0003677">
    <property type="term" value="F:DNA binding"/>
    <property type="evidence" value="ECO:0007669"/>
    <property type="project" value="UniProtKB-KW"/>
</dbReference>
<dbReference type="CDD" id="cd00092">
    <property type="entry name" value="HTH_CRP"/>
    <property type="match status" value="1"/>
</dbReference>
<organism evidence="6 7">
    <name type="scientific">Gimibacter soli</name>
    <dbReference type="NCBI Taxonomy" id="3024400"/>
    <lineage>
        <taxon>Bacteria</taxon>
        <taxon>Pseudomonadati</taxon>
        <taxon>Pseudomonadota</taxon>
        <taxon>Alphaproteobacteria</taxon>
        <taxon>Kordiimonadales</taxon>
        <taxon>Temperatibacteraceae</taxon>
        <taxon>Gimibacter</taxon>
    </lineage>
</organism>
<dbReference type="KEGG" id="gso:PH603_08755"/>
<dbReference type="PROSITE" id="PS51063">
    <property type="entry name" value="HTH_CRP_2"/>
    <property type="match status" value="1"/>
</dbReference>
<dbReference type="InterPro" id="IPR000595">
    <property type="entry name" value="cNMP-bd_dom"/>
</dbReference>
<dbReference type="PROSITE" id="PS00042">
    <property type="entry name" value="HTH_CRP_1"/>
    <property type="match status" value="1"/>
</dbReference>
<dbReference type="Pfam" id="PF13545">
    <property type="entry name" value="HTH_Crp_2"/>
    <property type="match status" value="1"/>
</dbReference>
<dbReference type="Gene3D" id="2.60.120.10">
    <property type="entry name" value="Jelly Rolls"/>
    <property type="match status" value="1"/>
</dbReference>
<dbReference type="InterPro" id="IPR050397">
    <property type="entry name" value="Env_Response_Regulators"/>
</dbReference>
<keyword evidence="7" id="KW-1185">Reference proteome</keyword>
<evidence type="ECO:0000256" key="3">
    <source>
        <dbReference type="ARBA" id="ARBA00023163"/>
    </source>
</evidence>
<protein>
    <submittedName>
        <fullName evidence="6">Crp/Fnr family transcriptional regulator</fullName>
    </submittedName>
</protein>
<dbReference type="PANTHER" id="PTHR24567:SF75">
    <property type="entry name" value="FUMARATE AND NITRATE REDUCTION REGULATORY PROTEIN"/>
    <property type="match status" value="1"/>
</dbReference>
<accession>A0AAE9XM97</accession>
<dbReference type="FunFam" id="1.10.10.10:FF:000028">
    <property type="entry name" value="Fumarate/nitrate reduction transcriptional regulator Fnr"/>
    <property type="match status" value="1"/>
</dbReference>
<dbReference type="PANTHER" id="PTHR24567">
    <property type="entry name" value="CRP FAMILY TRANSCRIPTIONAL REGULATORY PROTEIN"/>
    <property type="match status" value="1"/>
</dbReference>
<dbReference type="EMBL" id="CP116805">
    <property type="protein sequence ID" value="WCL52627.1"/>
    <property type="molecule type" value="Genomic_DNA"/>
</dbReference>
<dbReference type="GO" id="GO:0005829">
    <property type="term" value="C:cytosol"/>
    <property type="evidence" value="ECO:0007669"/>
    <property type="project" value="TreeGrafter"/>
</dbReference>
<evidence type="ECO:0000256" key="2">
    <source>
        <dbReference type="ARBA" id="ARBA00023125"/>
    </source>
</evidence>
<dbReference type="InterPro" id="IPR014710">
    <property type="entry name" value="RmlC-like_jellyroll"/>
</dbReference>
<dbReference type="SUPFAM" id="SSF46785">
    <property type="entry name" value="Winged helix' DNA-binding domain"/>
    <property type="match status" value="1"/>
</dbReference>
<dbReference type="AlphaFoldDB" id="A0AAE9XM97"/>
<feature type="domain" description="Cyclic nucleotide-binding" evidence="4">
    <location>
        <begin position="1"/>
        <end position="92"/>
    </location>
</feature>
<dbReference type="InterPro" id="IPR018490">
    <property type="entry name" value="cNMP-bd_dom_sf"/>
</dbReference>
<evidence type="ECO:0000259" key="5">
    <source>
        <dbReference type="PROSITE" id="PS51063"/>
    </source>
</evidence>
<dbReference type="GO" id="GO:0003700">
    <property type="term" value="F:DNA-binding transcription factor activity"/>
    <property type="evidence" value="ECO:0007669"/>
    <property type="project" value="InterPro"/>
</dbReference>
<evidence type="ECO:0000256" key="1">
    <source>
        <dbReference type="ARBA" id="ARBA00023015"/>
    </source>
</evidence>
<dbReference type="InterPro" id="IPR012318">
    <property type="entry name" value="HTH_CRP"/>
</dbReference>
<dbReference type="PROSITE" id="PS50042">
    <property type="entry name" value="CNMP_BINDING_3"/>
    <property type="match status" value="1"/>
</dbReference>
<feature type="domain" description="HTH crp-type" evidence="5">
    <location>
        <begin position="123"/>
        <end position="197"/>
    </location>
</feature>
<dbReference type="Proteomes" id="UP001217500">
    <property type="component" value="Chromosome"/>
</dbReference>
<dbReference type="CDD" id="cd00038">
    <property type="entry name" value="CAP_ED"/>
    <property type="match status" value="1"/>
</dbReference>
<name>A0AAE9XM97_9PROT</name>
<reference evidence="6" key="1">
    <citation type="submission" date="2023-01" db="EMBL/GenBank/DDBJ databases">
        <title>The genome sequence of Kordiimonadaceae bacterium 6D33.</title>
        <authorList>
            <person name="Liu Y."/>
        </authorList>
    </citation>
    <scope>NUCLEOTIDE SEQUENCE</scope>
    <source>
        <strain evidence="6">6D33</strain>
    </source>
</reference>